<accession>F0SIH9</accession>
<sequence>MQLVSTSVGGRFEGNECWWIVLPRSHWLTGIVQLITGWHRLTRSGYRCAAGTRSLLATDLCAGIARLKNFRLVHNFPTEWRRFPRLLVADATQVVAALQPGPPPAHHCADIMKREPCRLRMLKFHFGDFLATVGGVLRTAIAASTKIKEATLSNGQRRLFLFLAYCNRSASEKQKQFTS</sequence>
<evidence type="ECO:0000313" key="2">
    <source>
        <dbReference type="Proteomes" id="UP000006860"/>
    </source>
</evidence>
<dbReference type="KEGG" id="pbs:Plabr_2003"/>
<dbReference type="EMBL" id="CP002546">
    <property type="protein sequence ID" value="ADY59607.1"/>
    <property type="molecule type" value="Genomic_DNA"/>
</dbReference>
<proteinExistence type="predicted"/>
<protein>
    <submittedName>
        <fullName evidence="1">Uncharacterized protein</fullName>
    </submittedName>
</protein>
<keyword evidence="2" id="KW-1185">Reference proteome</keyword>
<gene>
    <name evidence="1" type="ordered locus">Plabr_2003</name>
</gene>
<dbReference type="Proteomes" id="UP000006860">
    <property type="component" value="Chromosome"/>
</dbReference>
<reference evidence="2" key="1">
    <citation type="submission" date="2011-02" db="EMBL/GenBank/DDBJ databases">
        <title>The complete genome of Planctomyces brasiliensis DSM 5305.</title>
        <authorList>
            <person name="Lucas S."/>
            <person name="Copeland A."/>
            <person name="Lapidus A."/>
            <person name="Bruce D."/>
            <person name="Goodwin L."/>
            <person name="Pitluck S."/>
            <person name="Kyrpides N."/>
            <person name="Mavromatis K."/>
            <person name="Pagani I."/>
            <person name="Ivanova N."/>
            <person name="Ovchinnikova G."/>
            <person name="Lu M."/>
            <person name="Detter J.C."/>
            <person name="Han C."/>
            <person name="Land M."/>
            <person name="Hauser L."/>
            <person name="Markowitz V."/>
            <person name="Cheng J.-F."/>
            <person name="Hugenholtz P."/>
            <person name="Woyke T."/>
            <person name="Wu D."/>
            <person name="Tindall B."/>
            <person name="Pomrenke H.G."/>
            <person name="Brambilla E."/>
            <person name="Klenk H.-P."/>
            <person name="Eisen J.A."/>
        </authorList>
    </citation>
    <scope>NUCLEOTIDE SEQUENCE [LARGE SCALE GENOMIC DNA]</scope>
    <source>
        <strain evidence="2">ATCC 49424 / DSM 5305 / JCM 21570 / NBRC 103401 / IFAM 1448</strain>
    </source>
</reference>
<name>F0SIH9_RUBBR</name>
<dbReference type="HOGENOM" id="CLU_1502399_0_0_0"/>
<dbReference type="AlphaFoldDB" id="F0SIH9"/>
<evidence type="ECO:0000313" key="1">
    <source>
        <dbReference type="EMBL" id="ADY59607.1"/>
    </source>
</evidence>
<organism evidence="1 2">
    <name type="scientific">Rubinisphaera brasiliensis (strain ATCC 49424 / DSM 5305 / JCM 21570 / IAM 15109 / NBRC 103401 / IFAM 1448)</name>
    <name type="common">Planctomyces brasiliensis</name>
    <dbReference type="NCBI Taxonomy" id="756272"/>
    <lineage>
        <taxon>Bacteria</taxon>
        <taxon>Pseudomonadati</taxon>
        <taxon>Planctomycetota</taxon>
        <taxon>Planctomycetia</taxon>
        <taxon>Planctomycetales</taxon>
        <taxon>Planctomycetaceae</taxon>
        <taxon>Rubinisphaera</taxon>
    </lineage>
</organism>